<keyword evidence="2" id="KW-1185">Reference proteome</keyword>
<dbReference type="AlphaFoldDB" id="A0ABD2B7Y0"/>
<gene>
    <name evidence="1" type="ORF">V1478_006451</name>
</gene>
<dbReference type="Proteomes" id="UP001607302">
    <property type="component" value="Unassembled WGS sequence"/>
</dbReference>
<evidence type="ECO:0000313" key="2">
    <source>
        <dbReference type="Proteomes" id="UP001607302"/>
    </source>
</evidence>
<protein>
    <submittedName>
        <fullName evidence="1">Uncharacterized protein</fullName>
    </submittedName>
</protein>
<proteinExistence type="predicted"/>
<organism evidence="1 2">
    <name type="scientific">Vespula squamosa</name>
    <name type="common">Southern yellow jacket</name>
    <name type="synonym">Wasp</name>
    <dbReference type="NCBI Taxonomy" id="30214"/>
    <lineage>
        <taxon>Eukaryota</taxon>
        <taxon>Metazoa</taxon>
        <taxon>Ecdysozoa</taxon>
        <taxon>Arthropoda</taxon>
        <taxon>Hexapoda</taxon>
        <taxon>Insecta</taxon>
        <taxon>Pterygota</taxon>
        <taxon>Neoptera</taxon>
        <taxon>Endopterygota</taxon>
        <taxon>Hymenoptera</taxon>
        <taxon>Apocrita</taxon>
        <taxon>Aculeata</taxon>
        <taxon>Vespoidea</taxon>
        <taxon>Vespidae</taxon>
        <taxon>Vespinae</taxon>
        <taxon>Vespula</taxon>
    </lineage>
</organism>
<sequence>MKHSDVDSLGTGWKAR</sequence>
<name>A0ABD2B7Y0_VESSQ</name>
<dbReference type="EMBL" id="JAUDFV010000132">
    <property type="protein sequence ID" value="KAL2728819.1"/>
    <property type="molecule type" value="Genomic_DNA"/>
</dbReference>
<accession>A0ABD2B7Y0</accession>
<evidence type="ECO:0000313" key="1">
    <source>
        <dbReference type="EMBL" id="KAL2728819.1"/>
    </source>
</evidence>
<reference evidence="1 2" key="1">
    <citation type="journal article" date="2024" name="Ann. Entomol. Soc. Am.">
        <title>Genomic analyses of the southern and eastern yellowjacket wasps (Hymenoptera: Vespidae) reveal evolutionary signatures of social life.</title>
        <authorList>
            <person name="Catto M.A."/>
            <person name="Caine P.B."/>
            <person name="Orr S.E."/>
            <person name="Hunt B.G."/>
            <person name="Goodisman M.A.D."/>
        </authorList>
    </citation>
    <scope>NUCLEOTIDE SEQUENCE [LARGE SCALE GENOMIC DNA]</scope>
    <source>
        <strain evidence="1">233</strain>
        <tissue evidence="1">Head and thorax</tissue>
    </source>
</reference>
<comment type="caution">
    <text evidence="1">The sequence shown here is derived from an EMBL/GenBank/DDBJ whole genome shotgun (WGS) entry which is preliminary data.</text>
</comment>